<keyword evidence="3" id="KW-0067">ATP-binding</keyword>
<evidence type="ECO:0000313" key="7">
    <source>
        <dbReference type="Proteomes" id="UP000054359"/>
    </source>
</evidence>
<dbReference type="SUPFAM" id="SSF100950">
    <property type="entry name" value="NagB/RpiA/CoA transferase-like"/>
    <property type="match status" value="1"/>
</dbReference>
<feature type="non-terminal residue" evidence="6">
    <location>
        <position position="1"/>
    </location>
</feature>
<dbReference type="EMBL" id="KK114319">
    <property type="protein sequence ID" value="KFM62168.1"/>
    <property type="molecule type" value="Genomic_DNA"/>
</dbReference>
<keyword evidence="2" id="KW-0547">Nucleotide-binding</keyword>
<organism evidence="6 7">
    <name type="scientific">Stegodyphus mimosarum</name>
    <name type="common">African social velvet spider</name>
    <dbReference type="NCBI Taxonomy" id="407821"/>
    <lineage>
        <taxon>Eukaryota</taxon>
        <taxon>Metazoa</taxon>
        <taxon>Ecdysozoa</taxon>
        <taxon>Arthropoda</taxon>
        <taxon>Chelicerata</taxon>
        <taxon>Arachnida</taxon>
        <taxon>Araneae</taxon>
        <taxon>Araneomorphae</taxon>
        <taxon>Entelegynae</taxon>
        <taxon>Eresoidea</taxon>
        <taxon>Eresidae</taxon>
        <taxon>Stegodyphus</taxon>
    </lineage>
</organism>
<comment type="similarity">
    <text evidence="1">Belongs to the 5-formyltetrahydrofolate cyclo-ligase family.</text>
</comment>
<dbReference type="Pfam" id="PF01812">
    <property type="entry name" value="5-FTHF_cyc-lig"/>
    <property type="match status" value="1"/>
</dbReference>
<dbReference type="AlphaFoldDB" id="A0A087TAM9"/>
<dbReference type="GO" id="GO:0009396">
    <property type="term" value="P:folic acid-containing compound biosynthetic process"/>
    <property type="evidence" value="ECO:0007669"/>
    <property type="project" value="TreeGrafter"/>
</dbReference>
<evidence type="ECO:0000256" key="3">
    <source>
        <dbReference type="ARBA" id="ARBA00022840"/>
    </source>
</evidence>
<evidence type="ECO:0000256" key="5">
    <source>
        <dbReference type="ARBA" id="ARBA00038966"/>
    </source>
</evidence>
<dbReference type="OMA" id="NCQRIAV"/>
<evidence type="ECO:0000313" key="6">
    <source>
        <dbReference type="EMBL" id="KFM62168.1"/>
    </source>
</evidence>
<dbReference type="GO" id="GO:0005524">
    <property type="term" value="F:ATP binding"/>
    <property type="evidence" value="ECO:0007669"/>
    <property type="project" value="UniProtKB-KW"/>
</dbReference>
<gene>
    <name evidence="6" type="ORF">X975_04778</name>
</gene>
<evidence type="ECO:0000256" key="1">
    <source>
        <dbReference type="ARBA" id="ARBA00010638"/>
    </source>
</evidence>
<name>A0A087TAM9_STEMI</name>
<accession>A0A087TAM9</accession>
<dbReference type="GO" id="GO:0035999">
    <property type="term" value="P:tetrahydrofolate interconversion"/>
    <property type="evidence" value="ECO:0007669"/>
    <property type="project" value="TreeGrafter"/>
</dbReference>
<dbReference type="InterPro" id="IPR037171">
    <property type="entry name" value="NagB/RpiA_transferase-like"/>
</dbReference>
<reference evidence="6 7" key="1">
    <citation type="submission" date="2013-11" db="EMBL/GenBank/DDBJ databases">
        <title>Genome sequencing of Stegodyphus mimosarum.</title>
        <authorList>
            <person name="Bechsgaard J."/>
        </authorList>
    </citation>
    <scope>NUCLEOTIDE SEQUENCE [LARGE SCALE GENOMIC DNA]</scope>
</reference>
<dbReference type="Gene3D" id="3.40.50.10420">
    <property type="entry name" value="NagB/RpiA/CoA transferase-like"/>
    <property type="match status" value="1"/>
</dbReference>
<dbReference type="GO" id="GO:0005739">
    <property type="term" value="C:mitochondrion"/>
    <property type="evidence" value="ECO:0007669"/>
    <property type="project" value="TreeGrafter"/>
</dbReference>
<sequence length="128" mass="14996">ISMALRTAKKTLRLQLKQKLKSMSDADKHRQSQIVTTKLFQNKCYLNSQRISVYLSRDIEVDTRPILENIFSSGKECFIPKYDSKSVHMDMLKLKSLEEYEKMPLTTWNIKQPDVEDDDRENALLTVI</sequence>
<comment type="catalytic activity">
    <reaction evidence="4">
        <text>(6S)-5-formyl-5,6,7,8-tetrahydrofolate + ATP = (6R)-5,10-methenyltetrahydrofolate + ADP + phosphate</text>
        <dbReference type="Rhea" id="RHEA:10488"/>
        <dbReference type="ChEBI" id="CHEBI:30616"/>
        <dbReference type="ChEBI" id="CHEBI:43474"/>
        <dbReference type="ChEBI" id="CHEBI:57455"/>
        <dbReference type="ChEBI" id="CHEBI:57457"/>
        <dbReference type="ChEBI" id="CHEBI:456216"/>
        <dbReference type="EC" id="6.3.3.2"/>
    </reaction>
</comment>
<evidence type="ECO:0000256" key="4">
    <source>
        <dbReference type="ARBA" id="ARBA00036539"/>
    </source>
</evidence>
<dbReference type="GO" id="GO:0030272">
    <property type="term" value="F:5-formyltetrahydrofolate cyclo-ligase activity"/>
    <property type="evidence" value="ECO:0007669"/>
    <property type="project" value="UniProtKB-EC"/>
</dbReference>
<dbReference type="OrthoDB" id="2015992at2759"/>
<proteinExistence type="inferred from homology"/>
<dbReference type="InterPro" id="IPR024185">
    <property type="entry name" value="FTHF_cligase-like_sf"/>
</dbReference>
<keyword evidence="7" id="KW-1185">Reference proteome</keyword>
<dbReference type="PANTHER" id="PTHR23407:SF1">
    <property type="entry name" value="5-FORMYLTETRAHYDROFOLATE CYCLO-LIGASE"/>
    <property type="match status" value="1"/>
</dbReference>
<keyword evidence="6" id="KW-0436">Ligase</keyword>
<protein>
    <recommendedName>
        <fullName evidence="5">5-formyltetrahydrofolate cyclo-ligase</fullName>
        <ecNumber evidence="5">6.3.3.2</ecNumber>
    </recommendedName>
</protein>
<dbReference type="InterPro" id="IPR002698">
    <property type="entry name" value="FTHF_cligase"/>
</dbReference>
<dbReference type="Proteomes" id="UP000054359">
    <property type="component" value="Unassembled WGS sequence"/>
</dbReference>
<dbReference type="PANTHER" id="PTHR23407">
    <property type="entry name" value="ATPASE INHIBITOR/5-FORMYLTETRAHYDROFOLATE CYCLO-LIGASE"/>
    <property type="match status" value="1"/>
</dbReference>
<evidence type="ECO:0000256" key="2">
    <source>
        <dbReference type="ARBA" id="ARBA00022741"/>
    </source>
</evidence>
<feature type="non-terminal residue" evidence="6">
    <location>
        <position position="128"/>
    </location>
</feature>
<dbReference type="EC" id="6.3.3.2" evidence="5"/>
<dbReference type="STRING" id="407821.A0A087TAM9"/>